<dbReference type="Proteomes" id="UP000828390">
    <property type="component" value="Unassembled WGS sequence"/>
</dbReference>
<protein>
    <submittedName>
        <fullName evidence="1">Uncharacterized protein</fullName>
    </submittedName>
</protein>
<gene>
    <name evidence="1" type="ORF">DPMN_157917</name>
</gene>
<dbReference type="AlphaFoldDB" id="A0A9D4ELG2"/>
<organism evidence="1 2">
    <name type="scientific">Dreissena polymorpha</name>
    <name type="common">Zebra mussel</name>
    <name type="synonym">Mytilus polymorpha</name>
    <dbReference type="NCBI Taxonomy" id="45954"/>
    <lineage>
        <taxon>Eukaryota</taxon>
        <taxon>Metazoa</taxon>
        <taxon>Spiralia</taxon>
        <taxon>Lophotrochozoa</taxon>
        <taxon>Mollusca</taxon>
        <taxon>Bivalvia</taxon>
        <taxon>Autobranchia</taxon>
        <taxon>Heteroconchia</taxon>
        <taxon>Euheterodonta</taxon>
        <taxon>Imparidentia</taxon>
        <taxon>Neoheterodontei</taxon>
        <taxon>Myida</taxon>
        <taxon>Dreissenoidea</taxon>
        <taxon>Dreissenidae</taxon>
        <taxon>Dreissena</taxon>
    </lineage>
</organism>
<evidence type="ECO:0000313" key="2">
    <source>
        <dbReference type="Proteomes" id="UP000828390"/>
    </source>
</evidence>
<reference evidence="1" key="1">
    <citation type="journal article" date="2019" name="bioRxiv">
        <title>The Genome of the Zebra Mussel, Dreissena polymorpha: A Resource for Invasive Species Research.</title>
        <authorList>
            <person name="McCartney M.A."/>
            <person name="Auch B."/>
            <person name="Kono T."/>
            <person name="Mallez S."/>
            <person name="Zhang Y."/>
            <person name="Obille A."/>
            <person name="Becker A."/>
            <person name="Abrahante J.E."/>
            <person name="Garbe J."/>
            <person name="Badalamenti J.P."/>
            <person name="Herman A."/>
            <person name="Mangelson H."/>
            <person name="Liachko I."/>
            <person name="Sullivan S."/>
            <person name="Sone E.D."/>
            <person name="Koren S."/>
            <person name="Silverstein K.A.T."/>
            <person name="Beckman K.B."/>
            <person name="Gohl D.M."/>
        </authorList>
    </citation>
    <scope>NUCLEOTIDE SEQUENCE</scope>
    <source>
        <strain evidence="1">Duluth1</strain>
        <tissue evidence="1">Whole animal</tissue>
    </source>
</reference>
<keyword evidence="2" id="KW-1185">Reference proteome</keyword>
<accession>A0A9D4ELG2</accession>
<name>A0A9D4ELG2_DREPO</name>
<dbReference type="EMBL" id="JAIWYP010000008">
    <property type="protein sequence ID" value="KAH3780107.1"/>
    <property type="molecule type" value="Genomic_DNA"/>
</dbReference>
<comment type="caution">
    <text evidence="1">The sequence shown here is derived from an EMBL/GenBank/DDBJ whole genome shotgun (WGS) entry which is preliminary data.</text>
</comment>
<proteinExistence type="predicted"/>
<reference evidence="1" key="2">
    <citation type="submission" date="2020-11" db="EMBL/GenBank/DDBJ databases">
        <authorList>
            <person name="McCartney M.A."/>
            <person name="Auch B."/>
            <person name="Kono T."/>
            <person name="Mallez S."/>
            <person name="Becker A."/>
            <person name="Gohl D.M."/>
            <person name="Silverstein K.A.T."/>
            <person name="Koren S."/>
            <person name="Bechman K.B."/>
            <person name="Herman A."/>
            <person name="Abrahante J.E."/>
            <person name="Garbe J."/>
        </authorList>
    </citation>
    <scope>NUCLEOTIDE SEQUENCE</scope>
    <source>
        <strain evidence="1">Duluth1</strain>
        <tissue evidence="1">Whole animal</tissue>
    </source>
</reference>
<evidence type="ECO:0000313" key="1">
    <source>
        <dbReference type="EMBL" id="KAH3780107.1"/>
    </source>
</evidence>
<sequence length="66" mass="7287">MYAHLADDNVRVDNSKAKHGMPCRCDESRCYHGSPSEAGCTYKECGDNFELNHTTGGDYTLISLSN</sequence>